<comment type="catalytic activity">
    <reaction evidence="3">
        <text>[thioredoxin]-dithiol + NADP(+) = [thioredoxin]-disulfide + NADPH + H(+)</text>
        <dbReference type="Rhea" id="RHEA:20345"/>
        <dbReference type="Rhea" id="RHEA-COMP:10698"/>
        <dbReference type="Rhea" id="RHEA-COMP:10700"/>
        <dbReference type="ChEBI" id="CHEBI:15378"/>
        <dbReference type="ChEBI" id="CHEBI:29950"/>
        <dbReference type="ChEBI" id="CHEBI:50058"/>
        <dbReference type="ChEBI" id="CHEBI:57783"/>
        <dbReference type="ChEBI" id="CHEBI:58349"/>
        <dbReference type="EC" id="1.8.1.9"/>
    </reaction>
</comment>
<dbReference type="SUPFAM" id="SSF51905">
    <property type="entry name" value="FAD/NAD(P)-binding domain"/>
    <property type="match status" value="1"/>
</dbReference>
<feature type="domain" description="FAD/NAD(P)-binding" evidence="4">
    <location>
        <begin position="5"/>
        <end position="304"/>
    </location>
</feature>
<protein>
    <submittedName>
        <fullName evidence="5">NAD(P)/FAD-dependent oxidoreductase</fullName>
    </submittedName>
</protein>
<dbReference type="InterPro" id="IPR036188">
    <property type="entry name" value="FAD/NAD-bd_sf"/>
</dbReference>
<evidence type="ECO:0000313" key="5">
    <source>
        <dbReference type="EMBL" id="RLP80663.1"/>
    </source>
</evidence>
<evidence type="ECO:0000256" key="1">
    <source>
        <dbReference type="ARBA" id="ARBA00022630"/>
    </source>
</evidence>
<evidence type="ECO:0000313" key="6">
    <source>
        <dbReference type="EMBL" id="RLP84448.1"/>
    </source>
</evidence>
<dbReference type="Gene3D" id="3.50.50.60">
    <property type="entry name" value="FAD/NAD(P)-binding domain"/>
    <property type="match status" value="2"/>
</dbReference>
<proteinExistence type="predicted"/>
<keyword evidence="1" id="KW-0285">Flavoprotein</keyword>
<gene>
    <name evidence="6" type="ORF">D9V34_00085</name>
    <name evidence="5" type="ORF">D9V34_12380</name>
</gene>
<accession>A0A3L7AJH5</accession>
<sequence length="328" mass="34550">MMDVDVVVVGGGPAGLSCALNLVRARQRVLVLDGNRPRHAATLMSHGFLTRDGVPPLELRRLAREDVEAYENGTVAFAQVDSITPAGEGFVVKATGVRGAANHEVRARRVVLATGLTERLPQVQGLRAFYGTSVHSCFECDGFEKSDQPLLMLGETEDLVRRALHTSLWSNDVIALSNGSDRVPATAEAELAGAGIRLDRRPIAELVGDRTGLTGVRFADGEVLERSAGFVRPEWTVPDSFLADLGLERTVSAHVGPAADSVDPEVGALITVDAEGRTSVPGVYAVGDITPPGPQQLIVAAGAGARTAAAVLRDTLDTRIHAVDLASS</sequence>
<dbReference type="Proteomes" id="UP000269438">
    <property type="component" value="Unassembled WGS sequence"/>
</dbReference>
<dbReference type="InterPro" id="IPR023753">
    <property type="entry name" value="FAD/NAD-binding_dom"/>
</dbReference>
<keyword evidence="2" id="KW-0560">Oxidoreductase</keyword>
<name>A0A3L7AJH5_9MICO</name>
<dbReference type="GO" id="GO:0004791">
    <property type="term" value="F:thioredoxin-disulfide reductase (NADPH) activity"/>
    <property type="evidence" value="ECO:0007669"/>
    <property type="project" value="UniProtKB-EC"/>
</dbReference>
<keyword evidence="7" id="KW-1185">Reference proteome</keyword>
<dbReference type="PRINTS" id="PR00469">
    <property type="entry name" value="PNDRDTASEII"/>
</dbReference>
<evidence type="ECO:0000256" key="2">
    <source>
        <dbReference type="ARBA" id="ARBA00023002"/>
    </source>
</evidence>
<evidence type="ECO:0000259" key="4">
    <source>
        <dbReference type="Pfam" id="PF07992"/>
    </source>
</evidence>
<dbReference type="PANTHER" id="PTHR48105">
    <property type="entry name" value="THIOREDOXIN REDUCTASE 1-RELATED-RELATED"/>
    <property type="match status" value="1"/>
</dbReference>
<organism evidence="5 7">
    <name type="scientific">Mycetocola lacteus</name>
    <dbReference type="NCBI Taxonomy" id="76637"/>
    <lineage>
        <taxon>Bacteria</taxon>
        <taxon>Bacillati</taxon>
        <taxon>Actinomycetota</taxon>
        <taxon>Actinomycetes</taxon>
        <taxon>Micrococcales</taxon>
        <taxon>Microbacteriaceae</taxon>
        <taxon>Mycetocola</taxon>
    </lineage>
</organism>
<dbReference type="OrthoDB" id="9786503at2"/>
<reference evidence="5 7" key="1">
    <citation type="submission" date="2018-10" db="EMBL/GenBank/DDBJ databases">
        <authorList>
            <person name="Li J."/>
        </authorList>
    </citation>
    <scope>NUCLEOTIDE SEQUENCE [LARGE SCALE GENOMIC DNA]</scope>
    <source>
        <strain evidence="5 7">JCM 11654</strain>
    </source>
</reference>
<comment type="caution">
    <text evidence="5">The sequence shown here is derived from an EMBL/GenBank/DDBJ whole genome shotgun (WGS) entry which is preliminary data.</text>
</comment>
<dbReference type="PRINTS" id="PR00368">
    <property type="entry name" value="FADPNR"/>
</dbReference>
<dbReference type="AlphaFoldDB" id="A0A3L7AJH5"/>
<dbReference type="RefSeq" id="WP_121686944.1">
    <property type="nucleotide sequence ID" value="NZ_RCUY01000001.1"/>
</dbReference>
<evidence type="ECO:0000256" key="3">
    <source>
        <dbReference type="ARBA" id="ARBA00048132"/>
    </source>
</evidence>
<dbReference type="EMBL" id="RCUY01000001">
    <property type="protein sequence ID" value="RLP84448.1"/>
    <property type="molecule type" value="Genomic_DNA"/>
</dbReference>
<evidence type="ECO:0000313" key="7">
    <source>
        <dbReference type="Proteomes" id="UP000269438"/>
    </source>
</evidence>
<dbReference type="EMBL" id="RCUY01000011">
    <property type="protein sequence ID" value="RLP80663.1"/>
    <property type="molecule type" value="Genomic_DNA"/>
</dbReference>
<dbReference type="InterPro" id="IPR050097">
    <property type="entry name" value="Ferredoxin-NADP_redctase_2"/>
</dbReference>
<dbReference type="Pfam" id="PF07992">
    <property type="entry name" value="Pyr_redox_2"/>
    <property type="match status" value="1"/>
</dbReference>